<keyword evidence="2" id="KW-1185">Reference proteome</keyword>
<dbReference type="EMBL" id="JAAVLX010000001">
    <property type="protein sequence ID" value="NOJ38177.1"/>
    <property type="molecule type" value="Genomic_DNA"/>
</dbReference>
<evidence type="ECO:0000313" key="1">
    <source>
        <dbReference type="EMBL" id="NOJ38177.1"/>
    </source>
</evidence>
<accession>A0A7Y4LTF4</accession>
<gene>
    <name evidence="1" type="ORF">HCN58_00850</name>
</gene>
<dbReference type="Proteomes" id="UP000544122">
    <property type="component" value="Unassembled WGS sequence"/>
</dbReference>
<dbReference type="AlphaFoldDB" id="A0A7Y4LTF4"/>
<comment type="caution">
    <text evidence="1">The sequence shown here is derived from an EMBL/GenBank/DDBJ whole genome shotgun (WGS) entry which is preliminary data.</text>
</comment>
<protein>
    <submittedName>
        <fullName evidence="1">Uncharacterized protein</fullName>
    </submittedName>
</protein>
<evidence type="ECO:0000313" key="2">
    <source>
        <dbReference type="Proteomes" id="UP000544122"/>
    </source>
</evidence>
<dbReference type="RefSeq" id="WP_171577485.1">
    <property type="nucleotide sequence ID" value="NZ_JAAVLX010000001.1"/>
</dbReference>
<reference evidence="1 2" key="1">
    <citation type="submission" date="2020-03" db="EMBL/GenBank/DDBJ databases">
        <title>Bradyrhizobium diversity isolated from nodules of Indigofera sp.</title>
        <authorList>
            <person name="Klepa M."/>
            <person name="Helene L."/>
            <person name="Hungria M."/>
        </authorList>
    </citation>
    <scope>NUCLEOTIDE SEQUENCE [LARGE SCALE GENOMIC DNA]</scope>
    <source>
        <strain evidence="1 2">WSM 1791</strain>
    </source>
</reference>
<proteinExistence type="predicted"/>
<organism evidence="1 2">
    <name type="scientific">Bradyrhizobium australiense</name>
    <dbReference type="NCBI Taxonomy" id="2721161"/>
    <lineage>
        <taxon>Bacteria</taxon>
        <taxon>Pseudomonadati</taxon>
        <taxon>Pseudomonadota</taxon>
        <taxon>Alphaproteobacteria</taxon>
        <taxon>Hyphomicrobiales</taxon>
        <taxon>Nitrobacteraceae</taxon>
        <taxon>Bradyrhizobium</taxon>
    </lineage>
</organism>
<sequence length="107" mass="12064">MAELRCDYNPFQASIAAFPAAIRHRRSDQVAQNVQSGFDQNIRGRQRKVSLQVSHSRLFEVLALKAPTKYELVVNLKTARMLGLDTQPGNINEMRCAIEADKAVDTY</sequence>
<name>A0A7Y4LTF4_9BRAD</name>